<evidence type="ECO:0000313" key="1">
    <source>
        <dbReference type="EMBL" id="BDP44823.1"/>
    </source>
</evidence>
<sequence>MPEHPATQKAQLRAALAVDRTLTTAQLERRGLARAAEWLALPTVTRTCRTRTTQPHSDIDLVFVALDDSVLTRPSRDLMHDAGLAEARHRLQRGMVPSARWRHVELAGRQRVHLPDAEVLHHDPRKDWAVEFDAGYSPERREAKLEAAARVGYGVLVWATSIHARIPVVTAQAAALHSRERLSGVEGVVAVFVDFWSSRDPYADRPRCHKDMTKSVWFRERAGG</sequence>
<dbReference type="RefSeq" id="WP_264778951.1">
    <property type="nucleotide sequence ID" value="NZ_AP026564.1"/>
</dbReference>
<protein>
    <recommendedName>
        <fullName evidence="3">Polymerase nucleotidyl transferase domain-containing protein</fullName>
    </recommendedName>
</protein>
<geneLocation type="plasmid" evidence="1 2">
    <name>pDAETH-4</name>
</geneLocation>
<accession>A0ABM8ALV9</accession>
<evidence type="ECO:0000313" key="2">
    <source>
        <dbReference type="Proteomes" id="UP001064971"/>
    </source>
</evidence>
<organism evidence="1 2">
    <name type="scientific">Deinococcus aetherius</name>
    <dbReference type="NCBI Taxonomy" id="200252"/>
    <lineage>
        <taxon>Bacteria</taxon>
        <taxon>Thermotogati</taxon>
        <taxon>Deinococcota</taxon>
        <taxon>Deinococci</taxon>
        <taxon>Deinococcales</taxon>
        <taxon>Deinococcaceae</taxon>
        <taxon>Deinococcus</taxon>
    </lineage>
</organism>
<keyword evidence="1" id="KW-0614">Plasmid</keyword>
<proteinExistence type="predicted"/>
<keyword evidence="2" id="KW-1185">Reference proteome</keyword>
<reference evidence="1" key="1">
    <citation type="submission" date="2022-07" db="EMBL/GenBank/DDBJ databases">
        <title>Complete Genome Sequence of the Radioresistant Bacterium Deinococcus aetherius ST0316, Isolated from the Air Dust collected in Lower Stratosphere above Japan.</title>
        <authorList>
            <person name="Satoh K."/>
            <person name="Hagiwara K."/>
            <person name="Katsumata K."/>
            <person name="Kubo A."/>
            <person name="Yokobori S."/>
            <person name="Yamagishi A."/>
            <person name="Oono Y."/>
            <person name="Narumi I."/>
        </authorList>
    </citation>
    <scope>NUCLEOTIDE SEQUENCE</scope>
    <source>
        <strain evidence="1">ST0316</strain>
        <plasmid evidence="1">pDAETH-4</plasmid>
    </source>
</reference>
<evidence type="ECO:0008006" key="3">
    <source>
        <dbReference type="Google" id="ProtNLM"/>
    </source>
</evidence>
<dbReference type="Proteomes" id="UP001064971">
    <property type="component" value="Plasmid pDAETH-4"/>
</dbReference>
<gene>
    <name evidence="1" type="ORF">DAETH_47920</name>
</gene>
<name>A0ABM8ALV9_9DEIO</name>
<dbReference type="EMBL" id="AP026564">
    <property type="protein sequence ID" value="BDP44823.1"/>
    <property type="molecule type" value="Genomic_DNA"/>
</dbReference>